<organism evidence="4 5">
    <name type="scientific">Candidatus Thiodiazotropha taylori</name>
    <dbReference type="NCBI Taxonomy" id="2792791"/>
    <lineage>
        <taxon>Bacteria</taxon>
        <taxon>Pseudomonadati</taxon>
        <taxon>Pseudomonadota</taxon>
        <taxon>Gammaproteobacteria</taxon>
        <taxon>Chromatiales</taxon>
        <taxon>Sedimenticolaceae</taxon>
        <taxon>Candidatus Thiodiazotropha</taxon>
    </lineage>
</organism>
<dbReference type="SMART" id="SM00475">
    <property type="entry name" value="53EXOc"/>
    <property type="match status" value="1"/>
</dbReference>
<dbReference type="SUPFAM" id="SSF88723">
    <property type="entry name" value="PIN domain-like"/>
    <property type="match status" value="1"/>
</dbReference>
<dbReference type="InterPro" id="IPR038969">
    <property type="entry name" value="FEN"/>
</dbReference>
<dbReference type="GO" id="GO:0008409">
    <property type="term" value="F:5'-3' exonuclease activity"/>
    <property type="evidence" value="ECO:0007669"/>
    <property type="project" value="InterPro"/>
</dbReference>
<evidence type="ECO:0000256" key="2">
    <source>
        <dbReference type="ARBA" id="ARBA00022801"/>
    </source>
</evidence>
<dbReference type="Proteomes" id="UP000886667">
    <property type="component" value="Unassembled WGS sequence"/>
</dbReference>
<reference evidence="4" key="1">
    <citation type="journal article" date="2021" name="Proc. Natl. Acad. Sci. U.S.A.">
        <title>Global biogeography of chemosynthetic symbionts reveals both localized and globally distributed symbiont groups. .</title>
        <authorList>
            <person name="Osvatic J.T."/>
            <person name="Wilkins L.G.E."/>
            <person name="Leibrecht L."/>
            <person name="Leray M."/>
            <person name="Zauner S."/>
            <person name="Polzin J."/>
            <person name="Camacho Y."/>
            <person name="Gros O."/>
            <person name="van Gils J.A."/>
            <person name="Eisen J.A."/>
            <person name="Petersen J.M."/>
            <person name="Yuen B."/>
        </authorList>
    </citation>
    <scope>NUCLEOTIDE SEQUENCE</scope>
    <source>
        <strain evidence="4">MAGclacostrist064TRANS</strain>
    </source>
</reference>
<dbReference type="Pfam" id="PF09293">
    <property type="entry name" value="RNaseH_C"/>
    <property type="match status" value="1"/>
</dbReference>
<dbReference type="GO" id="GO:0017108">
    <property type="term" value="F:5'-flap endonuclease activity"/>
    <property type="evidence" value="ECO:0007669"/>
    <property type="project" value="InterPro"/>
</dbReference>
<dbReference type="Gene3D" id="3.40.50.1010">
    <property type="entry name" value="5'-nuclease"/>
    <property type="match status" value="1"/>
</dbReference>
<dbReference type="GO" id="GO:0003677">
    <property type="term" value="F:DNA binding"/>
    <property type="evidence" value="ECO:0007669"/>
    <property type="project" value="InterPro"/>
</dbReference>
<dbReference type="AlphaFoldDB" id="A0A9E4K9A3"/>
<proteinExistence type="predicted"/>
<feature type="domain" description="5'-3' exonuclease" evidence="3">
    <location>
        <begin position="27"/>
        <end position="234"/>
    </location>
</feature>
<dbReference type="SUPFAM" id="SSF47807">
    <property type="entry name" value="5' to 3' exonuclease, C-terminal subdomain"/>
    <property type="match status" value="1"/>
</dbReference>
<dbReference type="InterPro" id="IPR020046">
    <property type="entry name" value="5-3_exonucl_a-hlix_arch_N"/>
</dbReference>
<gene>
    <name evidence="4" type="ORF">JAZ07_00410</name>
</gene>
<dbReference type="InterPro" id="IPR036279">
    <property type="entry name" value="5-3_exonuclease_C_sf"/>
</dbReference>
<dbReference type="PANTHER" id="PTHR42646:SF2">
    <property type="entry name" value="5'-3' EXONUCLEASE FAMILY PROTEIN"/>
    <property type="match status" value="1"/>
</dbReference>
<sequence>MSSIMVQIKEYKDKPDMVRHTIFNIIRKYNLMFREEYGQMVICIDSKNSWRREYFPEYKALRRKNRKEDKHDWKAIFEIFNQTKDELNDVTPFITIEVPGCEADDIIGHLCATKHPGEPIVIVSPDRDFVQLHQYPNVQQYSNLQKKWVKAKKEPVFELEEKIMKGDAGDGIPNVLSNDDVLIAEDKRQTPLVAKKVDMLIKDPEALGTTVARRVIRNRTLIDLRRTPEELKKEIDVQYNKEHKGSIQELMSFFIKHRMGMLLESLGDFETRNK</sequence>
<evidence type="ECO:0000259" key="3">
    <source>
        <dbReference type="SMART" id="SM00475"/>
    </source>
</evidence>
<dbReference type="GO" id="GO:0033567">
    <property type="term" value="P:DNA replication, Okazaki fragment processing"/>
    <property type="evidence" value="ECO:0007669"/>
    <property type="project" value="InterPro"/>
</dbReference>
<dbReference type="CDD" id="cd09860">
    <property type="entry name" value="PIN_T4-like"/>
    <property type="match status" value="1"/>
</dbReference>
<dbReference type="InterPro" id="IPR029060">
    <property type="entry name" value="PIN-like_dom_sf"/>
</dbReference>
<dbReference type="PANTHER" id="PTHR42646">
    <property type="entry name" value="FLAP ENDONUCLEASE XNI"/>
    <property type="match status" value="1"/>
</dbReference>
<dbReference type="InterPro" id="IPR002421">
    <property type="entry name" value="5-3_exonuclease"/>
</dbReference>
<accession>A0A9E4K9A3</accession>
<comment type="caution">
    <text evidence="4">The sequence shown here is derived from an EMBL/GenBank/DDBJ whole genome shotgun (WGS) entry which is preliminary data.</text>
</comment>
<keyword evidence="1" id="KW-0540">Nuclease</keyword>
<evidence type="ECO:0000313" key="5">
    <source>
        <dbReference type="Proteomes" id="UP000886667"/>
    </source>
</evidence>
<evidence type="ECO:0000256" key="1">
    <source>
        <dbReference type="ARBA" id="ARBA00022722"/>
    </source>
</evidence>
<evidence type="ECO:0000313" key="4">
    <source>
        <dbReference type="EMBL" id="MCG7944786.1"/>
    </source>
</evidence>
<dbReference type="InterPro" id="IPR036276">
    <property type="entry name" value="T4_RNaseH_C"/>
</dbReference>
<keyword evidence="2" id="KW-0378">Hydrolase</keyword>
<dbReference type="EMBL" id="JAEPCM010000016">
    <property type="protein sequence ID" value="MCG7944786.1"/>
    <property type="molecule type" value="Genomic_DNA"/>
</dbReference>
<dbReference type="Pfam" id="PF02739">
    <property type="entry name" value="5_3_exonuc_N"/>
    <property type="match status" value="1"/>
</dbReference>
<dbReference type="Gene3D" id="1.10.150.20">
    <property type="entry name" value="5' to 3' exonuclease, C-terminal subdomain"/>
    <property type="match status" value="1"/>
</dbReference>
<protein>
    <recommendedName>
        <fullName evidence="3">5'-3' exonuclease domain-containing protein</fullName>
    </recommendedName>
</protein>
<name>A0A9E4K9A3_9GAMM</name>